<organism evidence="1 2">
    <name type="scientific">Rhododendron molle</name>
    <name type="common">Chinese azalea</name>
    <name type="synonym">Azalea mollis</name>
    <dbReference type="NCBI Taxonomy" id="49168"/>
    <lineage>
        <taxon>Eukaryota</taxon>
        <taxon>Viridiplantae</taxon>
        <taxon>Streptophyta</taxon>
        <taxon>Embryophyta</taxon>
        <taxon>Tracheophyta</taxon>
        <taxon>Spermatophyta</taxon>
        <taxon>Magnoliopsida</taxon>
        <taxon>eudicotyledons</taxon>
        <taxon>Gunneridae</taxon>
        <taxon>Pentapetalae</taxon>
        <taxon>asterids</taxon>
        <taxon>Ericales</taxon>
        <taxon>Ericaceae</taxon>
        <taxon>Ericoideae</taxon>
        <taxon>Rhodoreae</taxon>
        <taxon>Rhododendron</taxon>
    </lineage>
</organism>
<accession>A0ACC0MJ16</accession>
<reference evidence="1" key="1">
    <citation type="submission" date="2022-02" db="EMBL/GenBank/DDBJ databases">
        <title>Plant Genome Project.</title>
        <authorList>
            <person name="Zhang R.-G."/>
        </authorList>
    </citation>
    <scope>NUCLEOTIDE SEQUENCE</scope>
    <source>
        <strain evidence="1">AT1</strain>
    </source>
</reference>
<proteinExistence type="predicted"/>
<protein>
    <submittedName>
        <fullName evidence="1">Uncharacterized protein</fullName>
    </submittedName>
</protein>
<gene>
    <name evidence="1" type="ORF">RHMOL_Rhmol09G0267000</name>
</gene>
<evidence type="ECO:0000313" key="2">
    <source>
        <dbReference type="Proteomes" id="UP001062846"/>
    </source>
</evidence>
<keyword evidence="2" id="KW-1185">Reference proteome</keyword>
<name>A0ACC0MJ16_RHOML</name>
<dbReference type="Proteomes" id="UP001062846">
    <property type="component" value="Chromosome 9"/>
</dbReference>
<dbReference type="EMBL" id="CM046396">
    <property type="protein sequence ID" value="KAI8540477.1"/>
    <property type="molecule type" value="Genomic_DNA"/>
</dbReference>
<sequence length="207" mass="23951">MALRSRWLNVFVLCILKVQREKAYGVVRGQLLNNLSVAKVESPIDFHAFFQIHNIEDEVVWEHAKSGVFSVKSAYSFQLFRGHAYVFDEGQARFELWGLDLPPKFQLFIWKVLHRIIVVKDVLLRRNIQIRGMEWRLGCRSVRMGKKWHIRGLFALCSAASASMVEIREGISALQWAVGQGFFTDCAVFVQGLRNQRKLILVCRQPC</sequence>
<comment type="caution">
    <text evidence="1">The sequence shown here is derived from an EMBL/GenBank/DDBJ whole genome shotgun (WGS) entry which is preliminary data.</text>
</comment>
<evidence type="ECO:0000313" key="1">
    <source>
        <dbReference type="EMBL" id="KAI8540477.1"/>
    </source>
</evidence>